<feature type="domain" description="Mannosyl-glycoprotein endo-beta-N-acetylglucosamidase-like" evidence="4">
    <location>
        <begin position="30"/>
        <end position="194"/>
    </location>
</feature>
<evidence type="ECO:0000313" key="6">
    <source>
        <dbReference type="Proteomes" id="UP000616547"/>
    </source>
</evidence>
<organism evidence="5 6">
    <name type="scientific">Lactobacillus nasalidis</name>
    <dbReference type="NCBI Taxonomy" id="2797258"/>
    <lineage>
        <taxon>Bacteria</taxon>
        <taxon>Bacillati</taxon>
        <taxon>Bacillota</taxon>
        <taxon>Bacilli</taxon>
        <taxon>Lactobacillales</taxon>
        <taxon>Lactobacillaceae</taxon>
        <taxon>Lactobacillus</taxon>
    </lineage>
</organism>
<dbReference type="SMART" id="SM00047">
    <property type="entry name" value="LYZ2"/>
    <property type="match status" value="1"/>
</dbReference>
<accession>A0ABQ3W9J2</accession>
<comment type="caution">
    <text evidence="5">The sequence shown here is derived from an EMBL/GenBank/DDBJ whole genome shotgun (WGS) entry which is preliminary data.</text>
</comment>
<dbReference type="PANTHER" id="PTHR33308">
    <property type="entry name" value="PEPTIDOGLYCAN HYDROLASE FLGJ"/>
    <property type="match status" value="1"/>
</dbReference>
<reference evidence="6" key="1">
    <citation type="submission" date="2021-01" db="EMBL/GenBank/DDBJ databases">
        <title>Draft genome sequence of Nasalis larvatus strain YZ03.</title>
        <authorList>
            <person name="Suzuki-Hashido N."/>
            <person name="Tsuchida S."/>
            <person name="Hayakawa T."/>
        </authorList>
    </citation>
    <scope>NUCLEOTIDE SEQUENCE [LARGE SCALE GENOMIC DNA]</scope>
    <source>
        <strain evidence="6">YZ03</strain>
    </source>
</reference>
<dbReference type="Pfam" id="PF03217">
    <property type="entry name" value="SlpA"/>
    <property type="match status" value="1"/>
</dbReference>
<name>A0ABQ3W9J2_9LACO</name>
<comment type="similarity">
    <text evidence="1">Belongs to the glycosyl hydrolase 73 family.</text>
</comment>
<dbReference type="InterPro" id="IPR051056">
    <property type="entry name" value="Glycosyl_Hydrolase_73"/>
</dbReference>
<proteinExistence type="inferred from homology"/>
<feature type="signal peptide" evidence="3">
    <location>
        <begin position="1"/>
        <end position="19"/>
    </location>
</feature>
<feature type="chain" id="PRO_5047045773" evidence="3">
    <location>
        <begin position="20"/>
        <end position="398"/>
    </location>
</feature>
<protein>
    <submittedName>
        <fullName evidence="5">N-acetylmuramidase</fullName>
    </submittedName>
</protein>
<evidence type="ECO:0000256" key="2">
    <source>
        <dbReference type="ARBA" id="ARBA00022801"/>
    </source>
</evidence>
<keyword evidence="6" id="KW-1185">Reference proteome</keyword>
<dbReference type="Gene3D" id="1.10.530.10">
    <property type="match status" value="1"/>
</dbReference>
<keyword evidence="3" id="KW-0732">Signal</keyword>
<dbReference type="RefSeq" id="WP_201331822.1">
    <property type="nucleotide sequence ID" value="NZ_BOCG01000675.1"/>
</dbReference>
<evidence type="ECO:0000256" key="3">
    <source>
        <dbReference type="SAM" id="SignalP"/>
    </source>
</evidence>
<dbReference type="Pfam" id="PF01832">
    <property type="entry name" value="Glucosaminidase"/>
    <property type="match status" value="1"/>
</dbReference>
<evidence type="ECO:0000256" key="1">
    <source>
        <dbReference type="ARBA" id="ARBA00010266"/>
    </source>
</evidence>
<gene>
    <name evidence="5" type="ORF">lacNasYZ03_12340</name>
</gene>
<dbReference type="InterPro" id="IPR024968">
    <property type="entry name" value="SlpA_C_lactobacillus"/>
</dbReference>
<dbReference type="InterPro" id="IPR002901">
    <property type="entry name" value="MGlyc_endo_b_GlcNAc-like_dom"/>
</dbReference>
<dbReference type="Gene3D" id="4.10.80.30">
    <property type="entry name" value="DNA polymerase, domain 6"/>
    <property type="match status" value="1"/>
</dbReference>
<dbReference type="EMBL" id="BOCI01000319">
    <property type="protein sequence ID" value="GHW01547.1"/>
    <property type="molecule type" value="Genomic_DNA"/>
</dbReference>
<evidence type="ECO:0000259" key="4">
    <source>
        <dbReference type="SMART" id="SM00047"/>
    </source>
</evidence>
<keyword evidence="2" id="KW-0378">Hydrolase</keyword>
<dbReference type="PRINTS" id="PR01002">
    <property type="entry name" value="FLGFLGJ"/>
</dbReference>
<evidence type="ECO:0000313" key="5">
    <source>
        <dbReference type="EMBL" id="GHW01547.1"/>
    </source>
</evidence>
<dbReference type="PANTHER" id="PTHR33308:SF9">
    <property type="entry name" value="PEPTIDOGLYCAN HYDROLASE FLGJ"/>
    <property type="match status" value="1"/>
</dbReference>
<sequence length="398" mass="42672">MKRRLMTGLATAAMLTSIAVPVTNNMFLSKQTVQASATSDAFLNKVGLQAQKTSKKYGVYASLMLAQAALESGWGQSTLSTQAYNFFGMKAGTGWTGATYSVRTAEQTSSGATYYITAAFRKYSSYQASFDDYGLKMRTTLGSSGLRYSGTWLENASSASAAAKAIKAAGYATDTNYATKLINYITTYSLTKYDPVYSSSSYTAKVAKSGSTYLYPTDHAVSPKKSSVTAGQTVTVTKTFTYYNGKKRMYLKGLGWINGEDLTTSSSQAPSASTAVSGQAKTLMHGAAIYTSTGAKSTAKSLAAGQTVTTYGTVTINGAKYYRVNSSSADQFVKASNFDGVSRTLKHNAYIYDSKGKRVGKTKWLKGSKHTVYGGSVKLKNKKYYIVGLNQYVKAGNF</sequence>
<dbReference type="Proteomes" id="UP000616547">
    <property type="component" value="Unassembled WGS sequence"/>
</dbReference>